<dbReference type="EMBL" id="CAJMWS010000317">
    <property type="protein sequence ID" value="CAE6416082.1"/>
    <property type="molecule type" value="Genomic_DNA"/>
</dbReference>
<organism evidence="4 5">
    <name type="scientific">Rhizoctonia solani</name>
    <dbReference type="NCBI Taxonomy" id="456999"/>
    <lineage>
        <taxon>Eukaryota</taxon>
        <taxon>Fungi</taxon>
        <taxon>Dikarya</taxon>
        <taxon>Basidiomycota</taxon>
        <taxon>Agaricomycotina</taxon>
        <taxon>Agaricomycetes</taxon>
        <taxon>Cantharellales</taxon>
        <taxon>Ceratobasidiaceae</taxon>
        <taxon>Rhizoctonia</taxon>
    </lineage>
</organism>
<dbReference type="InterPro" id="IPR016181">
    <property type="entry name" value="Acyl_CoA_acyltransferase"/>
</dbReference>
<feature type="domain" description="N-acetyltransferase" evidence="3">
    <location>
        <begin position="122"/>
        <end position="192"/>
    </location>
</feature>
<dbReference type="Gene3D" id="3.40.630.30">
    <property type="match status" value="1"/>
</dbReference>
<dbReference type="GO" id="GO:0016747">
    <property type="term" value="F:acyltransferase activity, transferring groups other than amino-acyl groups"/>
    <property type="evidence" value="ECO:0007669"/>
    <property type="project" value="InterPro"/>
</dbReference>
<proteinExistence type="predicted"/>
<name>A0A8H3ADR1_9AGAM</name>
<dbReference type="PANTHER" id="PTHR43877:SF2">
    <property type="entry name" value="AMINOALKYLPHOSPHONATE N-ACETYLTRANSFERASE-RELATED"/>
    <property type="match status" value="1"/>
</dbReference>
<gene>
    <name evidence="4" type="ORF">RDB_LOCUS78151</name>
</gene>
<comment type="caution">
    <text evidence="4">The sequence shown here is derived from an EMBL/GenBank/DDBJ whole genome shotgun (WGS) entry which is preliminary data.</text>
</comment>
<keyword evidence="1" id="KW-0808">Transferase</keyword>
<dbReference type="PANTHER" id="PTHR43877">
    <property type="entry name" value="AMINOALKYLPHOSPHONATE N-ACETYLTRANSFERASE-RELATED-RELATED"/>
    <property type="match status" value="1"/>
</dbReference>
<accession>A0A8H3ADR1</accession>
<protein>
    <recommendedName>
        <fullName evidence="3">N-acetyltransferase domain-containing protein</fullName>
    </recommendedName>
</protein>
<evidence type="ECO:0000313" key="5">
    <source>
        <dbReference type="Proteomes" id="UP000663846"/>
    </source>
</evidence>
<sequence length="488" mass="53994">MNAAITFIESTTTMAHVVQLGANSTQPFPLIVTATRNPKNDGGNPIVECFRVEEMSWTHPVGAALRNDQQTEFDVRYGEPGKEPGVKPSAEDVALFIVASPVPITDSAQEIKSDIEKAIPAACGALRNLGDGYFELKRMYAVPKARGTGAALSILASLEYYARGLGSYGLRLETGSMQEDAKRFYRKHGYKEIPLFGNYKDAKFSNCYEKSFISLRTPLVPPQLPPFLSSIFNLKPILGHPNREEIKLVHEAVRALNNFMHTPELRDTDLSTELSQHLFDIQMSFDPLACHRQKYPVNVLPNEVIYEPPSLPDYIPIELKSVTGSPSNKEVASVHTAFRISESFANVPSLFDSDLHAQLSQHLFDIQLARHVQRSILNQFTSATLGNRPQTIPQSDVGDTNIGPKIHDSMNAIPHEYSEPTAARNPLSVQPDIPNAATGHQHPDEINGAFRLSGLMVEIRDIKDTLKQLNQIMIGSQNSLAIHAPSQR</sequence>
<dbReference type="AlphaFoldDB" id="A0A8H3ADR1"/>
<dbReference type="InterPro" id="IPR050832">
    <property type="entry name" value="Bact_Acetyltransf"/>
</dbReference>
<evidence type="ECO:0000256" key="1">
    <source>
        <dbReference type="ARBA" id="ARBA00022679"/>
    </source>
</evidence>
<evidence type="ECO:0000259" key="3">
    <source>
        <dbReference type="Pfam" id="PF13508"/>
    </source>
</evidence>
<evidence type="ECO:0000256" key="2">
    <source>
        <dbReference type="ARBA" id="ARBA00023315"/>
    </source>
</evidence>
<dbReference type="InterPro" id="IPR000182">
    <property type="entry name" value="GNAT_dom"/>
</dbReference>
<reference evidence="4" key="1">
    <citation type="submission" date="2021-01" db="EMBL/GenBank/DDBJ databases">
        <authorList>
            <person name="Kaushik A."/>
        </authorList>
    </citation>
    <scope>NUCLEOTIDE SEQUENCE</scope>
    <source>
        <strain evidence="4">AG1-1C</strain>
    </source>
</reference>
<dbReference type="Proteomes" id="UP000663846">
    <property type="component" value="Unassembled WGS sequence"/>
</dbReference>
<keyword evidence="2" id="KW-0012">Acyltransferase</keyword>
<evidence type="ECO:0000313" key="4">
    <source>
        <dbReference type="EMBL" id="CAE6416082.1"/>
    </source>
</evidence>
<dbReference type="Pfam" id="PF13508">
    <property type="entry name" value="Acetyltransf_7"/>
    <property type="match status" value="1"/>
</dbReference>
<dbReference type="SUPFAM" id="SSF55729">
    <property type="entry name" value="Acyl-CoA N-acyltransferases (Nat)"/>
    <property type="match status" value="1"/>
</dbReference>